<evidence type="ECO:0000313" key="2">
    <source>
        <dbReference type="Proteomes" id="UP000034711"/>
    </source>
</evidence>
<organism evidence="1 2">
    <name type="scientific">Candidatus Uhrbacteria bacterium GW2011_GWA2_53_10</name>
    <dbReference type="NCBI Taxonomy" id="1618980"/>
    <lineage>
        <taxon>Bacteria</taxon>
        <taxon>Candidatus Uhriibacteriota</taxon>
    </lineage>
</organism>
<accession>A0A0G1XPV1</accession>
<evidence type="ECO:0000313" key="1">
    <source>
        <dbReference type="EMBL" id="KKW33273.1"/>
    </source>
</evidence>
<dbReference type="Proteomes" id="UP000034711">
    <property type="component" value="Unassembled WGS sequence"/>
</dbReference>
<name>A0A0G1XPV1_9BACT</name>
<protein>
    <submittedName>
        <fullName evidence="1">Uncharacterized protein</fullName>
    </submittedName>
</protein>
<gene>
    <name evidence="1" type="ORF">UY77_C0002G0021</name>
</gene>
<dbReference type="EMBL" id="LCRI01000002">
    <property type="protein sequence ID" value="KKW33273.1"/>
    <property type="molecule type" value="Genomic_DNA"/>
</dbReference>
<sequence>MWRYQSVHVRGDTRWLDEALYALVRDPGLRARADATLIRAAATEPLLADALGTPQSLPHHAEGPFLEHHIRRVLIVLYAILEEKFHLIDIEEFRRWKGYEGEIDELEEMIKEHAATMETFALCHDAAKGATALCDAEEGSRGASLGFVMRPSHAWDEASFERAQQRRAYLGLYEAFAREHSNEPETVIEAKFYDAYRIRVHFPGHDRAVHTPVYRSLLYRVGQARRLSVDEIARLEDIIALHLRPATDFNAVRPERVRRYVGLAQERGYDADDFVDLLQAGVFLDMVCGSPKRSAQGLWHDPNPLINFLRSEHEFAPWLRAEKEKHREEERARIRNRRFRKVGLDGAALLKLLEMRPGKRFGELLKEIQAAVLGEGELPALPPEAQKEISRRTEIFHAGQFEKSGEDE</sequence>
<dbReference type="AlphaFoldDB" id="A0A0G1XPV1"/>
<proteinExistence type="predicted"/>
<reference evidence="1 2" key="1">
    <citation type="journal article" date="2015" name="Nature">
        <title>rRNA introns, odd ribosomes, and small enigmatic genomes across a large radiation of phyla.</title>
        <authorList>
            <person name="Brown C.T."/>
            <person name="Hug L.A."/>
            <person name="Thomas B.C."/>
            <person name="Sharon I."/>
            <person name="Castelle C.J."/>
            <person name="Singh A."/>
            <person name="Wilkins M.J."/>
            <person name="Williams K.H."/>
            <person name="Banfield J.F."/>
        </authorList>
    </citation>
    <scope>NUCLEOTIDE SEQUENCE [LARGE SCALE GENOMIC DNA]</scope>
</reference>
<comment type="caution">
    <text evidence="1">The sequence shown here is derived from an EMBL/GenBank/DDBJ whole genome shotgun (WGS) entry which is preliminary data.</text>
</comment>